<evidence type="ECO:0000256" key="1">
    <source>
        <dbReference type="SAM" id="Phobius"/>
    </source>
</evidence>
<dbReference type="Proteomes" id="UP000256695">
    <property type="component" value="Unassembled WGS sequence"/>
</dbReference>
<protein>
    <recommendedName>
        <fullName evidence="2">YhdP central domain-containing protein</fullName>
    </recommendedName>
</protein>
<keyword evidence="4" id="KW-1185">Reference proteome</keyword>
<evidence type="ECO:0000313" key="4">
    <source>
        <dbReference type="Proteomes" id="UP000256695"/>
    </source>
</evidence>
<dbReference type="Pfam" id="PF13116">
    <property type="entry name" value="YhdP"/>
    <property type="match status" value="1"/>
</dbReference>
<feature type="transmembrane region" description="Helical" evidence="1">
    <location>
        <begin position="9"/>
        <end position="30"/>
    </location>
</feature>
<sequence>MSKIKSKKILSLVIFFLVIFILFFSFYKILSHGINIQKLSLGKVTLEKLYLKLDNKFILELDKLNIQELLKSPSNNAIDIEDISKKIKYFTWGIAYFQKLFIKQIILDKQNTASILFDGKQYQLLFPNIEAKFNIQEDSNHLNLEIVKLALKNFKLDVKGKIIYIPIKHEIAFDFALNHQENKIGLQTQGITDLKNISMKIKSSSFSSLNFLKPYLLGINNQSLKEWLFEKVFFDNARIEKFNFATILTQKGFLSGIEKTLDAKITIKSAEVTLFNDLDPIRSQEVIASFQNKKLTLELNHPTYGETNLDGSKLEFENFLRHPKISIFIKSPSFSYSSNILDILKHYNIQIPIQSLDSKLIADLKLTLQFLKNSQLLVNFGGNLKTSNSNIEIFHIPLYAKYTDVTFDITPQYKFIYIKAQDAFYYNILNSNLDGVLDLEKYTYKTRLSITKAQINTNQEINFSKPFSNKVIPTEDTQENIENNNFDFTKDINTLAPIELKKLVLASIKEDEKPYTQDLLYIPQEENIITDLEVDFSNSDNIVATLPDFKINLNIQKDNFIIALDDFSKISTYSPLLNHLDIKNGNAKITTSNFKDFDFIFTFDNLTLPLYDTNRSSVNSLDFSGFIKDDVIQIHSLDKNISFIRKNSQNKIQIKNYNFNMDEFFDSKIPAIQQALHGDNSGKSPTKEQVANKLEFLKQKHRYERQHNIKPQMTNIEISNMHIYYKDYIIPTEDINIRFRDQRILADLTYKNGIANLDFIDGDIYIKASNFSADFINSVAQKKIFNGGLFTLIGAYKNKTFNGELKIQNTLFENFVVLQNIINLIDTVPSLIVFKNPNLGAKGYQVSQGNVIFGLNEKYLGLEKIHLIGDSMDIDGNGIIQLSNKEVNVNLEISTIKNFSNILSKIPIVGYLILGDEGKISTNLTINGTLDNPKTSVSLAEDVITAPFNILRRIFTPIDLMVDEIKNEIKDDDYRK</sequence>
<dbReference type="InterPro" id="IPR025263">
    <property type="entry name" value="YhdP_central"/>
</dbReference>
<dbReference type="AlphaFoldDB" id="A0A3D8JA45"/>
<evidence type="ECO:0000313" key="3">
    <source>
        <dbReference type="EMBL" id="RDU74288.1"/>
    </source>
</evidence>
<feature type="domain" description="YhdP central" evidence="2">
    <location>
        <begin position="221"/>
        <end position="934"/>
    </location>
</feature>
<reference evidence="3 4" key="1">
    <citation type="submission" date="2018-04" db="EMBL/GenBank/DDBJ databases">
        <title>Novel Campyloabacter and Helicobacter Species and Strains.</title>
        <authorList>
            <person name="Mannion A.J."/>
            <person name="Shen Z."/>
            <person name="Fox J.G."/>
        </authorList>
    </citation>
    <scope>NUCLEOTIDE SEQUENCE [LARGE SCALE GENOMIC DNA]</scope>
    <source>
        <strain evidence="3 4">MIT 04-9362</strain>
    </source>
</reference>
<gene>
    <name evidence="3" type="ORF">CQA57_02065</name>
</gene>
<proteinExistence type="predicted"/>
<accession>A0A3D8JA45</accession>
<organism evidence="3 4">
    <name type="scientific">Helicobacter anseris</name>
    <dbReference type="NCBI Taxonomy" id="375926"/>
    <lineage>
        <taxon>Bacteria</taxon>
        <taxon>Pseudomonadati</taxon>
        <taxon>Campylobacterota</taxon>
        <taxon>Epsilonproteobacteria</taxon>
        <taxon>Campylobacterales</taxon>
        <taxon>Helicobacteraceae</taxon>
        <taxon>Helicobacter</taxon>
    </lineage>
</organism>
<comment type="caution">
    <text evidence="3">The sequence shown here is derived from an EMBL/GenBank/DDBJ whole genome shotgun (WGS) entry which is preliminary data.</text>
</comment>
<keyword evidence="1" id="KW-0472">Membrane</keyword>
<name>A0A3D8JA45_9HELI</name>
<dbReference type="EMBL" id="NXLX01000003">
    <property type="protein sequence ID" value="RDU74288.1"/>
    <property type="molecule type" value="Genomic_DNA"/>
</dbReference>
<keyword evidence="1" id="KW-0812">Transmembrane</keyword>
<keyword evidence="1" id="KW-1133">Transmembrane helix</keyword>
<dbReference type="OrthoDB" id="5332226at2"/>
<evidence type="ECO:0000259" key="2">
    <source>
        <dbReference type="Pfam" id="PF13116"/>
    </source>
</evidence>
<dbReference type="RefSeq" id="WP_115578583.1">
    <property type="nucleotide sequence ID" value="NZ_NXLX01000003.1"/>
</dbReference>